<keyword evidence="5" id="KW-0028">Amino-acid biosynthesis</keyword>
<dbReference type="InterPro" id="IPR023193">
    <property type="entry name" value="EPSP_synthase_CS"/>
</dbReference>
<evidence type="ECO:0000256" key="8">
    <source>
        <dbReference type="ARBA" id="ARBA00044633"/>
    </source>
</evidence>
<dbReference type="PANTHER" id="PTHR21090">
    <property type="entry name" value="AROM/DEHYDROQUINATE SYNTHASE"/>
    <property type="match status" value="1"/>
</dbReference>
<evidence type="ECO:0000256" key="1">
    <source>
        <dbReference type="ARBA" id="ARBA00004811"/>
    </source>
</evidence>
<dbReference type="UniPathway" id="UPA00053">
    <property type="reaction ID" value="UER00089"/>
</dbReference>
<evidence type="ECO:0000259" key="9">
    <source>
        <dbReference type="Pfam" id="PF00275"/>
    </source>
</evidence>
<dbReference type="PROSITE" id="PS00104">
    <property type="entry name" value="EPSP_SYNTHASE_1"/>
    <property type="match status" value="1"/>
</dbReference>
<dbReference type="GO" id="GO:0008652">
    <property type="term" value="P:amino acid biosynthetic process"/>
    <property type="evidence" value="ECO:0007669"/>
    <property type="project" value="UniProtKB-KW"/>
</dbReference>
<organism evidence="10">
    <name type="scientific">marine metagenome</name>
    <dbReference type="NCBI Taxonomy" id="408172"/>
    <lineage>
        <taxon>unclassified sequences</taxon>
        <taxon>metagenomes</taxon>
        <taxon>ecological metagenomes</taxon>
    </lineage>
</organism>
<dbReference type="GO" id="GO:0003866">
    <property type="term" value="F:3-phosphoshikimate 1-carboxyvinyltransferase activity"/>
    <property type="evidence" value="ECO:0007669"/>
    <property type="project" value="UniProtKB-EC"/>
</dbReference>
<keyword evidence="6" id="KW-0808">Transferase</keyword>
<dbReference type="InterPro" id="IPR013792">
    <property type="entry name" value="RNA3'P_cycl/enolpyr_Trfase_a/b"/>
</dbReference>
<comment type="catalytic activity">
    <reaction evidence="8">
        <text>3-phosphoshikimate + phosphoenolpyruvate = 5-O-(1-carboxyvinyl)-3-phosphoshikimate + phosphate</text>
        <dbReference type="Rhea" id="RHEA:21256"/>
        <dbReference type="ChEBI" id="CHEBI:43474"/>
        <dbReference type="ChEBI" id="CHEBI:57701"/>
        <dbReference type="ChEBI" id="CHEBI:58702"/>
        <dbReference type="ChEBI" id="CHEBI:145989"/>
        <dbReference type="EC" id="2.5.1.19"/>
    </reaction>
    <physiologicalReaction direction="left-to-right" evidence="8">
        <dbReference type="Rhea" id="RHEA:21257"/>
    </physiologicalReaction>
</comment>
<protein>
    <recommendedName>
        <fullName evidence="3">3-phosphoshikimate 1-carboxyvinyltransferase</fullName>
        <ecNumber evidence="3">2.5.1.19</ecNumber>
    </recommendedName>
</protein>
<dbReference type="HAMAP" id="MF_00210">
    <property type="entry name" value="EPSP_synth"/>
    <property type="match status" value="1"/>
</dbReference>
<comment type="similarity">
    <text evidence="2">Belongs to the EPSP synthase family.</text>
</comment>
<evidence type="ECO:0000256" key="6">
    <source>
        <dbReference type="ARBA" id="ARBA00022679"/>
    </source>
</evidence>
<dbReference type="EC" id="2.5.1.19" evidence="3"/>
<comment type="pathway">
    <text evidence="1">Metabolic intermediate biosynthesis; chorismate biosynthesis; chorismate from D-erythrose 4-phosphate and phosphoenolpyruvate: step 6/7.</text>
</comment>
<evidence type="ECO:0000256" key="4">
    <source>
        <dbReference type="ARBA" id="ARBA00022490"/>
    </source>
</evidence>
<gene>
    <name evidence="10" type="ORF">METZ01_LOCUS92374</name>
</gene>
<evidence type="ECO:0000313" key="10">
    <source>
        <dbReference type="EMBL" id="SVA39520.1"/>
    </source>
</evidence>
<dbReference type="GO" id="GO:0009073">
    <property type="term" value="P:aromatic amino acid family biosynthetic process"/>
    <property type="evidence" value="ECO:0007669"/>
    <property type="project" value="UniProtKB-KW"/>
</dbReference>
<accession>A0A381VGR2</accession>
<dbReference type="AlphaFoldDB" id="A0A381VGR2"/>
<sequence>MTKEKALIAKYNGPISGCTELPGDKSISHRAVLLSTLSEGKTHIENCLYSDDVLRTVEVSRLLGSHISENNSTLTVDGVGLKGLKKPLDTLNFGNSGTSIRLFMGVLAAQKFESKLTGDRSLIKRPMDRVADPLIRMGANIETTSGRAPINILPTNGLKSINHDLQIPSAQIKSAVLLASLFCSGKTIINTKTKSRDHTEIMLKDFSSSIISENNKIHITGGKLSSPGIIKVPGDVSSAAFLILATLISKDSELIIENVGLNPTRTGFIEIMKLMGGNIKTVINDQTKSSEKIGSITITSSNLRGIKVPKHLITAAIDELPLVFLAGACAKGSTIIRNAEELRYKESDRISSMIKTLNQFTIKTKEFNDGAIIEGGIITGGSIDSFGDHRIAMTALVASCVSEKPIIVENCKNIDTSFPTFKKIMNLIGMNIRAY</sequence>
<dbReference type="FunFam" id="3.65.10.10:FF:000005">
    <property type="entry name" value="3-phosphoshikimate 1-carboxyvinyltransferase"/>
    <property type="match status" value="1"/>
</dbReference>
<keyword evidence="7" id="KW-0057">Aromatic amino acid biosynthesis</keyword>
<dbReference type="Gene3D" id="3.65.10.10">
    <property type="entry name" value="Enolpyruvate transferase domain"/>
    <property type="match status" value="2"/>
</dbReference>
<evidence type="ECO:0000256" key="2">
    <source>
        <dbReference type="ARBA" id="ARBA00009948"/>
    </source>
</evidence>
<dbReference type="Pfam" id="PF00275">
    <property type="entry name" value="EPSP_synthase"/>
    <property type="match status" value="1"/>
</dbReference>
<evidence type="ECO:0000256" key="3">
    <source>
        <dbReference type="ARBA" id="ARBA00012450"/>
    </source>
</evidence>
<dbReference type="InterPro" id="IPR006264">
    <property type="entry name" value="EPSP_synthase"/>
</dbReference>
<dbReference type="InterPro" id="IPR036968">
    <property type="entry name" value="Enolpyruvate_Tfrase_sf"/>
</dbReference>
<reference evidence="10" key="1">
    <citation type="submission" date="2018-05" db="EMBL/GenBank/DDBJ databases">
        <authorList>
            <person name="Lanie J.A."/>
            <person name="Ng W.-L."/>
            <person name="Kazmierczak K.M."/>
            <person name="Andrzejewski T.M."/>
            <person name="Davidsen T.M."/>
            <person name="Wayne K.J."/>
            <person name="Tettelin H."/>
            <person name="Glass J.I."/>
            <person name="Rusch D."/>
            <person name="Podicherti R."/>
            <person name="Tsui H.-C.T."/>
            <person name="Winkler M.E."/>
        </authorList>
    </citation>
    <scope>NUCLEOTIDE SEQUENCE</scope>
</reference>
<name>A0A381VGR2_9ZZZZ</name>
<dbReference type="GO" id="GO:0009423">
    <property type="term" value="P:chorismate biosynthetic process"/>
    <property type="evidence" value="ECO:0007669"/>
    <property type="project" value="UniProtKB-UniPathway"/>
</dbReference>
<keyword evidence="4" id="KW-0963">Cytoplasm</keyword>
<feature type="domain" description="Enolpyruvate transferase" evidence="9">
    <location>
        <begin position="13"/>
        <end position="423"/>
    </location>
</feature>
<dbReference type="InterPro" id="IPR001986">
    <property type="entry name" value="Enolpyruvate_Tfrase_dom"/>
</dbReference>
<dbReference type="EMBL" id="UINC01008791">
    <property type="protein sequence ID" value="SVA39520.1"/>
    <property type="molecule type" value="Genomic_DNA"/>
</dbReference>
<dbReference type="CDD" id="cd01556">
    <property type="entry name" value="EPSP_synthase"/>
    <property type="match status" value="1"/>
</dbReference>
<evidence type="ECO:0000256" key="7">
    <source>
        <dbReference type="ARBA" id="ARBA00023141"/>
    </source>
</evidence>
<dbReference type="PANTHER" id="PTHR21090:SF5">
    <property type="entry name" value="PENTAFUNCTIONAL AROM POLYPEPTIDE"/>
    <property type="match status" value="1"/>
</dbReference>
<dbReference type="NCBIfam" id="TIGR01356">
    <property type="entry name" value="aroA"/>
    <property type="match status" value="1"/>
</dbReference>
<proteinExistence type="inferred from homology"/>
<evidence type="ECO:0000256" key="5">
    <source>
        <dbReference type="ARBA" id="ARBA00022605"/>
    </source>
</evidence>
<dbReference type="PIRSF" id="PIRSF000505">
    <property type="entry name" value="EPSPS"/>
    <property type="match status" value="1"/>
</dbReference>
<dbReference type="SUPFAM" id="SSF55205">
    <property type="entry name" value="EPT/RTPC-like"/>
    <property type="match status" value="1"/>
</dbReference>